<accession>A0ABY1QMH2</accession>
<dbReference type="Pfam" id="PF00924">
    <property type="entry name" value="MS_channel_2nd"/>
    <property type="match status" value="1"/>
</dbReference>
<feature type="domain" description="Mechanosensitive ion channel MscS" evidence="9">
    <location>
        <begin position="989"/>
        <end position="1054"/>
    </location>
</feature>
<dbReference type="InterPro" id="IPR052702">
    <property type="entry name" value="MscS-like_channel"/>
</dbReference>
<dbReference type="InterPro" id="IPR025692">
    <property type="entry name" value="MscS_IM_dom1"/>
</dbReference>
<dbReference type="InterPro" id="IPR049278">
    <property type="entry name" value="MS_channel_C"/>
</dbReference>
<comment type="caution">
    <text evidence="13">The sequence shown here is derived from an EMBL/GenBank/DDBJ whole genome shotgun (WGS) entry which is preliminary data.</text>
</comment>
<feature type="transmembrane region" description="Helical" evidence="7">
    <location>
        <begin position="940"/>
        <end position="965"/>
    </location>
</feature>
<keyword evidence="5 7" id="KW-1133">Transmembrane helix</keyword>
<dbReference type="InterPro" id="IPR011014">
    <property type="entry name" value="MscS_channel_TM-2"/>
</dbReference>
<feature type="transmembrane region" description="Helical" evidence="7">
    <location>
        <begin position="595"/>
        <end position="613"/>
    </location>
</feature>
<feature type="transmembrane region" description="Helical" evidence="7">
    <location>
        <begin position="900"/>
        <end position="919"/>
    </location>
</feature>
<evidence type="ECO:0000256" key="7">
    <source>
        <dbReference type="SAM" id="Phobius"/>
    </source>
</evidence>
<dbReference type="Proteomes" id="UP001158067">
    <property type="component" value="Unassembled WGS sequence"/>
</dbReference>
<comment type="subcellular location">
    <subcellularLocation>
        <location evidence="1">Cell membrane</location>
        <topology evidence="1">Multi-pass membrane protein</topology>
    </subcellularLocation>
</comment>
<proteinExistence type="inferred from homology"/>
<evidence type="ECO:0000313" key="13">
    <source>
        <dbReference type="EMBL" id="SMP73759.1"/>
    </source>
</evidence>
<feature type="transmembrane region" description="Helical" evidence="7">
    <location>
        <begin position="646"/>
        <end position="664"/>
    </location>
</feature>
<dbReference type="Pfam" id="PF12794">
    <property type="entry name" value="MscS_TM"/>
    <property type="match status" value="1"/>
</dbReference>
<feature type="transmembrane region" description="Helical" evidence="7">
    <location>
        <begin position="744"/>
        <end position="765"/>
    </location>
</feature>
<dbReference type="EMBL" id="FXUG01000017">
    <property type="protein sequence ID" value="SMP73759.1"/>
    <property type="molecule type" value="Genomic_DNA"/>
</dbReference>
<dbReference type="Pfam" id="PF12795">
    <property type="entry name" value="MscS_porin"/>
    <property type="match status" value="1"/>
</dbReference>
<evidence type="ECO:0000256" key="3">
    <source>
        <dbReference type="ARBA" id="ARBA00022475"/>
    </source>
</evidence>
<dbReference type="Gene3D" id="2.30.30.60">
    <property type="match status" value="1"/>
</dbReference>
<dbReference type="InterPro" id="IPR010920">
    <property type="entry name" value="LSM_dom_sf"/>
</dbReference>
<dbReference type="PANTHER" id="PTHR30347">
    <property type="entry name" value="POTASSIUM CHANNEL RELATED"/>
    <property type="match status" value="1"/>
</dbReference>
<dbReference type="PANTHER" id="PTHR30347:SF1">
    <property type="entry name" value="MECHANOSENSITIVE CHANNEL MSCK"/>
    <property type="match status" value="1"/>
</dbReference>
<evidence type="ECO:0000259" key="9">
    <source>
        <dbReference type="Pfam" id="PF00924"/>
    </source>
</evidence>
<feature type="domain" description="Mechanosensitive ion channel MscS C-terminal" evidence="12">
    <location>
        <begin position="1062"/>
        <end position="1145"/>
    </location>
</feature>
<feature type="domain" description="Mechanosensitive ion channel inner membrane" evidence="10">
    <location>
        <begin position="520"/>
        <end position="856"/>
    </location>
</feature>
<dbReference type="SUPFAM" id="SSF82689">
    <property type="entry name" value="Mechanosensitive channel protein MscS (YggB), C-terminal domain"/>
    <property type="match status" value="1"/>
</dbReference>
<dbReference type="InterPro" id="IPR023408">
    <property type="entry name" value="MscS_beta-dom_sf"/>
</dbReference>
<feature type="chain" id="PRO_5046720849" evidence="8">
    <location>
        <begin position="29"/>
        <end position="1180"/>
    </location>
</feature>
<evidence type="ECO:0000259" key="12">
    <source>
        <dbReference type="Pfam" id="PF21082"/>
    </source>
</evidence>
<evidence type="ECO:0000256" key="2">
    <source>
        <dbReference type="ARBA" id="ARBA00008017"/>
    </source>
</evidence>
<dbReference type="InterPro" id="IPR024393">
    <property type="entry name" value="MscS_porin"/>
</dbReference>
<keyword evidence="6 7" id="KW-0472">Membrane</keyword>
<name>A0ABY1QMH2_9BACT</name>
<dbReference type="InterPro" id="IPR006685">
    <property type="entry name" value="MscS_channel_2nd"/>
</dbReference>
<evidence type="ECO:0000256" key="5">
    <source>
        <dbReference type="ARBA" id="ARBA00022989"/>
    </source>
</evidence>
<keyword evidence="4 7" id="KW-0812">Transmembrane</keyword>
<feature type="transmembrane region" description="Helical" evidence="7">
    <location>
        <begin position="823"/>
        <end position="843"/>
    </location>
</feature>
<evidence type="ECO:0000259" key="10">
    <source>
        <dbReference type="Pfam" id="PF12794"/>
    </source>
</evidence>
<comment type="similarity">
    <text evidence="2">Belongs to the MscS (TC 1.A.23) family.</text>
</comment>
<dbReference type="InterPro" id="IPR011066">
    <property type="entry name" value="MscS_channel_C_sf"/>
</dbReference>
<protein>
    <submittedName>
        <fullName evidence="13">Potassium efflux system protein</fullName>
    </submittedName>
</protein>
<evidence type="ECO:0000256" key="8">
    <source>
        <dbReference type="SAM" id="SignalP"/>
    </source>
</evidence>
<evidence type="ECO:0000256" key="1">
    <source>
        <dbReference type="ARBA" id="ARBA00004651"/>
    </source>
</evidence>
<dbReference type="SUPFAM" id="SSF82861">
    <property type="entry name" value="Mechanosensitive channel protein MscS (YggB), transmembrane region"/>
    <property type="match status" value="1"/>
</dbReference>
<evidence type="ECO:0000313" key="14">
    <source>
        <dbReference type="Proteomes" id="UP001158067"/>
    </source>
</evidence>
<evidence type="ECO:0000256" key="4">
    <source>
        <dbReference type="ARBA" id="ARBA00022692"/>
    </source>
</evidence>
<evidence type="ECO:0000259" key="11">
    <source>
        <dbReference type="Pfam" id="PF12795"/>
    </source>
</evidence>
<feature type="transmembrane region" description="Helical" evidence="7">
    <location>
        <begin position="971"/>
        <end position="1001"/>
    </location>
</feature>
<dbReference type="RefSeq" id="WP_283434783.1">
    <property type="nucleotide sequence ID" value="NZ_FXUG01000017.1"/>
</dbReference>
<feature type="signal peptide" evidence="8">
    <location>
        <begin position="1"/>
        <end position="28"/>
    </location>
</feature>
<keyword evidence="3" id="KW-1003">Cell membrane</keyword>
<feature type="transmembrane region" description="Helical" evidence="7">
    <location>
        <begin position="676"/>
        <end position="693"/>
    </location>
</feature>
<feature type="transmembrane region" description="Helical" evidence="7">
    <location>
        <begin position="564"/>
        <end position="583"/>
    </location>
</feature>
<dbReference type="Gene3D" id="1.10.287.1260">
    <property type="match status" value="1"/>
</dbReference>
<evidence type="ECO:0000256" key="6">
    <source>
        <dbReference type="ARBA" id="ARBA00023136"/>
    </source>
</evidence>
<dbReference type="SUPFAM" id="SSF50182">
    <property type="entry name" value="Sm-like ribonucleoproteins"/>
    <property type="match status" value="1"/>
</dbReference>
<dbReference type="Gene3D" id="3.30.70.100">
    <property type="match status" value="1"/>
</dbReference>
<reference evidence="13 14" key="1">
    <citation type="submission" date="2017-05" db="EMBL/GenBank/DDBJ databases">
        <authorList>
            <person name="Varghese N."/>
            <person name="Submissions S."/>
        </authorList>
    </citation>
    <scope>NUCLEOTIDE SEQUENCE [LARGE SCALE GENOMIC DNA]</scope>
    <source>
        <strain evidence="13 14">DSM 25457</strain>
    </source>
</reference>
<feature type="domain" description="Mechanosensitive ion channel MscS porin" evidence="11">
    <location>
        <begin position="65"/>
        <end position="290"/>
    </location>
</feature>
<keyword evidence="8" id="KW-0732">Signal</keyword>
<feature type="transmembrane region" description="Helical" evidence="7">
    <location>
        <begin position="714"/>
        <end position="738"/>
    </location>
</feature>
<sequence length="1180" mass="129202">MNTWTQTKWLLGTLMVVSLAFPCVPCKAVDALNPPAQFAPTKPVPAQPSATGAISIEQVERAVAELEQSAEVAVDVKLQAAENYRAAIKNLQSAADSDARLQAMAGEAETVAARTDQLKQQRDALKDKKPEPSEAFTLMEMEQLLPTTELQLSAFKKARQDAEAELQSRAARRKEIRTRMAIIQEKITDATSQLKAMQASDPTPQNQSLSARLLTRRITLEKETPALEAELAKYDAEEAADLVRLRMDVASCSAAYTEKVIAILQQKIHAAREAAAEESVRTARREAVSADPALKFYADENQTLAETSKRVAEQLAETEAALSAAAEVQEGLVKQFANAKKKVDSVGLTSSVGALLRKQKTTLPDVGARRAAVAERQKLINDTQYQLFEYEEAQEELSEMDDTIKKILVEAQKDSTKNVALLDSAARDLMTRKREYLADLVRSSGQYFDKLIELDTVDRQIIKLEADYESYIDQRVLWIRSSAPLTAGVTVEDSAKSFVMLGSWMEAGTQLIADARRSYVLYVACLSMLALLLFRGRAIRKTIREIGGLAEKVNCRSIVPTLRGLWLTGIVSLAWPLICLFLGWRLERAAGDSDFTAAIGQGLQTTAIVWASIELLRQITRTKGVGESHFRWSSNATTAIRCEVKLCSVLVLPTVFITATLIAGDGVHQRGDVQRFAFMLGMGILAYVIFRLLRPTGILRDYLSSNASSFVAKVKYAFPLAGVSLPISLALLTAAGYFYTAQTLFWRLFATFVFVTTLIVVRAVLYRMLLLRRRHLSMEQARERAAAAKLAGENGGDPCSVAGIVTENKQADISAHSLQSRNLVSTGMSAAILVGMWMIWIQVLPALSMVGNYPLWGKTDSVATASAPSMPMSPMALSSPTSSTTAPTTIGSDDSLAESVTLSDLALAILIVVVTIVVFRNGPGLLEISVLQQLPFDASVRYAITTLVSYVIVMVGTIAACSTIGLQWSQIQWLATALTFGLAFGLQEMFANFVAGLIILLERPIRVGDIVTVDDVTGVVSRIRIRATSITNWDRKEYVVPNKEFITGRLLNWTLSDKVNRIVVEVGLAYGADTELARELLLKAANDHPLVLKDPASVASFEGFGDNSLNLLLRAFLPTLDNRLQVITELHTAINRSFRAAGLEIAYPQRDLHIRTVANANMLGLQSGLDQQDDQMRDAA</sequence>
<feature type="transmembrane region" description="Helical" evidence="7">
    <location>
        <begin position="519"/>
        <end position="536"/>
    </location>
</feature>
<dbReference type="Pfam" id="PF21082">
    <property type="entry name" value="MS_channel_3rd"/>
    <property type="match status" value="1"/>
</dbReference>
<organism evidence="13 14">
    <name type="scientific">Neorhodopirellula lusitana</name>
    <dbReference type="NCBI Taxonomy" id="445327"/>
    <lineage>
        <taxon>Bacteria</taxon>
        <taxon>Pseudomonadati</taxon>
        <taxon>Planctomycetota</taxon>
        <taxon>Planctomycetia</taxon>
        <taxon>Pirellulales</taxon>
        <taxon>Pirellulaceae</taxon>
        <taxon>Neorhodopirellula</taxon>
    </lineage>
</organism>
<keyword evidence="14" id="KW-1185">Reference proteome</keyword>
<gene>
    <name evidence="13" type="ORF">SAMN06265222_1172</name>
</gene>